<feature type="region of interest" description="Disordered" evidence="2">
    <location>
        <begin position="19"/>
        <end position="148"/>
    </location>
</feature>
<feature type="region of interest" description="Disordered" evidence="2">
    <location>
        <begin position="373"/>
        <end position="403"/>
    </location>
</feature>
<evidence type="ECO:0000313" key="4">
    <source>
        <dbReference type="Proteomes" id="UP001057375"/>
    </source>
</evidence>
<comment type="caution">
    <text evidence="3">The sequence shown here is derived from an EMBL/GenBank/DDBJ whole genome shotgun (WGS) entry which is preliminary data.</text>
</comment>
<accession>A0ABQ5JVG6</accession>
<reference evidence="3" key="1">
    <citation type="submission" date="2022-03" db="EMBL/GenBank/DDBJ databases">
        <title>Draft genome sequence of Aduncisulcus paluster, a free-living microaerophilic Fornicata.</title>
        <authorList>
            <person name="Yuyama I."/>
            <person name="Kume K."/>
            <person name="Tamura T."/>
            <person name="Inagaki Y."/>
            <person name="Hashimoto T."/>
        </authorList>
    </citation>
    <scope>NUCLEOTIDE SEQUENCE</scope>
    <source>
        <strain evidence="3">NY0171</strain>
    </source>
</reference>
<evidence type="ECO:0000256" key="2">
    <source>
        <dbReference type="SAM" id="MobiDB-lite"/>
    </source>
</evidence>
<feature type="coiled-coil region" evidence="1">
    <location>
        <begin position="236"/>
        <end position="287"/>
    </location>
</feature>
<feature type="compositionally biased region" description="Basic and acidic residues" evidence="2">
    <location>
        <begin position="568"/>
        <end position="598"/>
    </location>
</feature>
<feature type="coiled-coil region" evidence="1">
    <location>
        <begin position="160"/>
        <end position="191"/>
    </location>
</feature>
<sequence>RETKRKVNGVEEVVRAGYGAISETVHDGWSGDISHQQTDAEIRRREREKGKGGFVGQSGGSSSEQAQSSISGHQPTFPGDKSQRSTTNVDGSVSAKEDQSISQGKNGGTSGVSHDGNTTSDSLRGSLVPENSGTEMSSTFPGSDKPLTQSEFIVKCGEEEEKLELEEDKAYNELEERRRKRRQELMAREDEMFRTRLSLADKNRERERIIQEHREREAAIERQIDDEVSMQRQLLANKLDARRKRVMLRLKRHQDESIRNAELQKKKEEEELRKEHQKEEAKEILNDFLETSKAKGKTEIKSLLALHKSVIKKASDGERSALSKIAKEDVKDFEQQLKDNMKEQQIANTQMIKAVVKKKEVERALKILDEKRKAVEQRQEDERNEMDAMESEERAREEAKLEDELETAGVNAHNTLNEQLKVALSEAGNAKERERLIAIHKSRMEQVENNIDLERRKQREALEAKLSRRREQRKTAQIAKHESELNGILDRKAKAISLHNSLQTDEAAAKAKLHSLKEVEKKRAELRAKLTDELKRLLEENRQKQKEEEEAKKAEESRGRRGRGRGRRDRDKAGDKAGELSEQDLLKQKERMKEIQAK</sequence>
<organism evidence="3 4">
    <name type="scientific">Aduncisulcus paluster</name>
    <dbReference type="NCBI Taxonomy" id="2918883"/>
    <lineage>
        <taxon>Eukaryota</taxon>
        <taxon>Metamonada</taxon>
        <taxon>Carpediemonas-like organisms</taxon>
        <taxon>Aduncisulcus</taxon>
    </lineage>
</organism>
<feature type="compositionally biased region" description="Polar residues" evidence="2">
    <location>
        <begin position="111"/>
        <end position="148"/>
    </location>
</feature>
<feature type="compositionally biased region" description="Low complexity" evidence="2">
    <location>
        <begin position="60"/>
        <end position="72"/>
    </location>
</feature>
<gene>
    <name evidence="3" type="ORF">ADUPG1_011341</name>
</gene>
<feature type="non-terminal residue" evidence="3">
    <location>
        <position position="1"/>
    </location>
</feature>
<name>A0ABQ5JVG6_9EUKA</name>
<feature type="compositionally biased region" description="Basic and acidic residues" evidence="2">
    <location>
        <begin position="538"/>
        <end position="559"/>
    </location>
</feature>
<proteinExistence type="predicted"/>
<evidence type="ECO:0000313" key="3">
    <source>
        <dbReference type="EMBL" id="GKT18615.1"/>
    </source>
</evidence>
<dbReference type="EMBL" id="BQXS01011965">
    <property type="protein sequence ID" value="GKT18615.1"/>
    <property type="molecule type" value="Genomic_DNA"/>
</dbReference>
<feature type="non-terminal residue" evidence="3">
    <location>
        <position position="598"/>
    </location>
</feature>
<feature type="compositionally biased region" description="Basic and acidic residues" evidence="2">
    <location>
        <begin position="38"/>
        <end position="51"/>
    </location>
</feature>
<keyword evidence="1" id="KW-0175">Coiled coil</keyword>
<protein>
    <submittedName>
        <fullName evidence="3">Uncharacterized protein</fullName>
    </submittedName>
</protein>
<feature type="region of interest" description="Disordered" evidence="2">
    <location>
        <begin position="538"/>
        <end position="598"/>
    </location>
</feature>
<evidence type="ECO:0000256" key="1">
    <source>
        <dbReference type="SAM" id="Coils"/>
    </source>
</evidence>
<dbReference type="Proteomes" id="UP001057375">
    <property type="component" value="Unassembled WGS sequence"/>
</dbReference>
<keyword evidence="4" id="KW-1185">Reference proteome</keyword>